<dbReference type="PROSITE" id="PS00923">
    <property type="entry name" value="ASP_GLU_RACEMASE_1"/>
    <property type="match status" value="1"/>
</dbReference>
<evidence type="ECO:0000256" key="4">
    <source>
        <dbReference type="ARBA" id="ARBA00022984"/>
    </source>
</evidence>
<evidence type="ECO:0000313" key="9">
    <source>
        <dbReference type="Proteomes" id="UP000664161"/>
    </source>
</evidence>
<dbReference type="AlphaFoldDB" id="A0AAW4IPD2"/>
<dbReference type="PANTHER" id="PTHR21198">
    <property type="entry name" value="GLUTAMATE RACEMASE"/>
    <property type="match status" value="1"/>
</dbReference>
<evidence type="ECO:0000256" key="1">
    <source>
        <dbReference type="ARBA" id="ARBA00001602"/>
    </source>
</evidence>
<dbReference type="EC" id="5.1.1.3" evidence="2 7"/>
<comment type="function">
    <text evidence="7">Provides the (R)-glutamate required for cell wall biosynthesis.</text>
</comment>
<evidence type="ECO:0000256" key="3">
    <source>
        <dbReference type="ARBA" id="ARBA00022960"/>
    </source>
</evidence>
<dbReference type="EMBL" id="JAGBKN010000016">
    <property type="protein sequence ID" value="MBO1517328.1"/>
    <property type="molecule type" value="Genomic_DNA"/>
</dbReference>
<keyword evidence="6 7" id="KW-0961">Cell wall biogenesis/degradation</keyword>
<comment type="similarity">
    <text evidence="7">Belongs to the aspartate/glutamate racemases family.</text>
</comment>
<evidence type="ECO:0000313" key="8">
    <source>
        <dbReference type="EMBL" id="MBO1517328.1"/>
    </source>
</evidence>
<keyword evidence="4 7" id="KW-0573">Peptidoglycan synthesis</keyword>
<dbReference type="InterPro" id="IPR004391">
    <property type="entry name" value="Glu_race"/>
</dbReference>
<dbReference type="GO" id="GO:0071555">
    <property type="term" value="P:cell wall organization"/>
    <property type="evidence" value="ECO:0007669"/>
    <property type="project" value="UniProtKB-KW"/>
</dbReference>
<evidence type="ECO:0000256" key="6">
    <source>
        <dbReference type="ARBA" id="ARBA00023316"/>
    </source>
</evidence>
<dbReference type="InterPro" id="IPR015942">
    <property type="entry name" value="Asp/Glu/hydantoin_racemase"/>
</dbReference>
<evidence type="ECO:0000256" key="2">
    <source>
        <dbReference type="ARBA" id="ARBA00013090"/>
    </source>
</evidence>
<comment type="catalytic activity">
    <reaction evidence="1 7">
        <text>L-glutamate = D-glutamate</text>
        <dbReference type="Rhea" id="RHEA:12813"/>
        <dbReference type="ChEBI" id="CHEBI:29985"/>
        <dbReference type="ChEBI" id="CHEBI:29986"/>
        <dbReference type="EC" id="5.1.1.3"/>
    </reaction>
</comment>
<feature type="binding site" evidence="7">
    <location>
        <begin position="54"/>
        <end position="55"/>
    </location>
    <ligand>
        <name>substrate</name>
    </ligand>
</feature>
<comment type="caution">
    <text evidence="8">The sequence shown here is derived from an EMBL/GenBank/DDBJ whole genome shotgun (WGS) entry which is preliminary data.</text>
</comment>
<dbReference type="GO" id="GO:0009252">
    <property type="term" value="P:peptidoglycan biosynthetic process"/>
    <property type="evidence" value="ECO:0007669"/>
    <property type="project" value="UniProtKB-UniRule"/>
</dbReference>
<dbReference type="NCBIfam" id="TIGR00067">
    <property type="entry name" value="glut_race"/>
    <property type="match status" value="1"/>
</dbReference>
<sequence length="349" mass="38346">MSKNNALSVDRSHPEAVLAKHMKTAAIWQAAAHEMTAEATTYQTDPNAPIGLFDSGVGGLSVYLHLAEQLPAERYVYYADTLHVPYGNRDSTDIERLTLRAVEWLYQQGCKLIVIACNSASAYALETARRCYPQLPIVGLVPALKPAVLASNTHRVAVLATKATLNGALLNKVIDAFALPNNIEVTKYFDPLLVPWVEAGMPEEDETARRLRQQLTVFAQSGIDQLVLGCTHYPFFKGFLLEEIARQQLSIQVVDSGQAIAERVKQLLLSNQLLASANINSDGNSHINGDCNDDGEHDNNAHRAIATNHQILPNIRLPLTFYASKYDDTLGALIKQLVGQETVLQYASK</sequence>
<protein>
    <recommendedName>
        <fullName evidence="2 7">Glutamate racemase</fullName>
        <ecNumber evidence="2 7">5.1.1.3</ecNumber>
    </recommendedName>
</protein>
<dbReference type="GO" id="GO:0008881">
    <property type="term" value="F:glutamate racemase activity"/>
    <property type="evidence" value="ECO:0007669"/>
    <property type="project" value="UniProtKB-UniRule"/>
</dbReference>
<feature type="active site" description="Proton donor/acceptor" evidence="7">
    <location>
        <position position="117"/>
    </location>
</feature>
<dbReference type="SUPFAM" id="SSF53681">
    <property type="entry name" value="Aspartate/glutamate racemase"/>
    <property type="match status" value="2"/>
</dbReference>
<feature type="binding site" evidence="7">
    <location>
        <begin position="118"/>
        <end position="119"/>
    </location>
    <ligand>
        <name>substrate</name>
    </ligand>
</feature>
<feature type="binding site" evidence="7">
    <location>
        <begin position="231"/>
        <end position="232"/>
    </location>
    <ligand>
        <name>substrate</name>
    </ligand>
</feature>
<dbReference type="Proteomes" id="UP000664161">
    <property type="component" value="Unassembled WGS sequence"/>
</dbReference>
<keyword evidence="3 7" id="KW-0133">Cell shape</keyword>
<keyword evidence="5 7" id="KW-0413">Isomerase</keyword>
<gene>
    <name evidence="7 8" type="primary">murI</name>
    <name evidence="8" type="ORF">J3491_08280</name>
</gene>
<accession>A0AAW4IPD2</accession>
<feature type="active site" description="Proton donor/acceptor" evidence="7">
    <location>
        <position position="230"/>
    </location>
</feature>
<evidence type="ECO:0000256" key="7">
    <source>
        <dbReference type="HAMAP-Rule" id="MF_00258"/>
    </source>
</evidence>
<keyword evidence="9" id="KW-1185">Reference proteome</keyword>
<dbReference type="Pfam" id="PF01177">
    <property type="entry name" value="Asp_Glu_race"/>
    <property type="match status" value="1"/>
</dbReference>
<organism evidence="8 9">
    <name type="scientific">Psychrobacter halodurans</name>
    <dbReference type="NCBI Taxonomy" id="2818439"/>
    <lineage>
        <taxon>Bacteria</taxon>
        <taxon>Pseudomonadati</taxon>
        <taxon>Pseudomonadota</taxon>
        <taxon>Gammaproteobacteria</taxon>
        <taxon>Moraxellales</taxon>
        <taxon>Moraxellaceae</taxon>
        <taxon>Psychrobacter</taxon>
    </lineage>
</organism>
<dbReference type="GO" id="GO:0008360">
    <property type="term" value="P:regulation of cell shape"/>
    <property type="evidence" value="ECO:0007669"/>
    <property type="project" value="UniProtKB-KW"/>
</dbReference>
<dbReference type="HAMAP" id="MF_00258">
    <property type="entry name" value="Glu_racemase"/>
    <property type="match status" value="1"/>
</dbReference>
<reference evidence="8 9" key="1">
    <citation type="submission" date="2021-03" db="EMBL/GenBank/DDBJ databases">
        <authorList>
            <person name="Shang D.-D."/>
            <person name="Du Z.-J."/>
            <person name="Chen G.-J."/>
        </authorList>
    </citation>
    <scope>NUCLEOTIDE SEQUENCE [LARGE SCALE GENOMIC DNA]</scope>
    <source>
        <strain evidence="8 9">F2608</strain>
    </source>
</reference>
<dbReference type="InterPro" id="IPR018187">
    <property type="entry name" value="Asp/Glu_racemase_AS_1"/>
</dbReference>
<dbReference type="RefSeq" id="WP_207969813.1">
    <property type="nucleotide sequence ID" value="NZ_JAGBKN010000016.1"/>
</dbReference>
<name>A0AAW4IPD2_9GAMM</name>
<proteinExistence type="inferred from homology"/>
<comment type="pathway">
    <text evidence="7">Cell wall biogenesis; peptidoglycan biosynthesis.</text>
</comment>
<dbReference type="PANTHER" id="PTHR21198:SF2">
    <property type="entry name" value="GLUTAMATE RACEMASE"/>
    <property type="match status" value="1"/>
</dbReference>
<dbReference type="InterPro" id="IPR001920">
    <property type="entry name" value="Asp/Glu_race"/>
</dbReference>
<feature type="binding site" evidence="7">
    <location>
        <begin position="86"/>
        <end position="87"/>
    </location>
    <ligand>
        <name>substrate</name>
    </ligand>
</feature>
<dbReference type="Gene3D" id="3.40.50.1860">
    <property type="match status" value="2"/>
</dbReference>
<evidence type="ECO:0000256" key="5">
    <source>
        <dbReference type="ARBA" id="ARBA00023235"/>
    </source>
</evidence>